<organism evidence="1">
    <name type="scientific">bioreactor metagenome</name>
    <dbReference type="NCBI Taxonomy" id="1076179"/>
    <lineage>
        <taxon>unclassified sequences</taxon>
        <taxon>metagenomes</taxon>
        <taxon>ecological metagenomes</taxon>
    </lineage>
</organism>
<evidence type="ECO:0000313" key="1">
    <source>
        <dbReference type="EMBL" id="MPN26166.1"/>
    </source>
</evidence>
<proteinExistence type="predicted"/>
<dbReference type="EMBL" id="VSSQ01075606">
    <property type="protein sequence ID" value="MPN26166.1"/>
    <property type="molecule type" value="Genomic_DNA"/>
</dbReference>
<protein>
    <submittedName>
        <fullName evidence="1">Uncharacterized protein</fullName>
    </submittedName>
</protein>
<gene>
    <name evidence="1" type="ORF">SDC9_173590</name>
</gene>
<comment type="caution">
    <text evidence="1">The sequence shown here is derived from an EMBL/GenBank/DDBJ whole genome shotgun (WGS) entry which is preliminary data.</text>
</comment>
<name>A0A645GIV6_9ZZZZ</name>
<sequence>MQAGGQPSQLRLEVQQDGGGHRQHHRNRCVAQPYGYPQAVTHHQGRHRGCAWIGWIRVAQVGRDDHQADNAHADCKWHDALQVLAEQAGQRPQHGDQAKGAQTGAGGGYALAFQADQQADADGDQEGFDLLRVERDGAWHA</sequence>
<dbReference type="AlphaFoldDB" id="A0A645GIV6"/>
<reference evidence="1" key="1">
    <citation type="submission" date="2019-08" db="EMBL/GenBank/DDBJ databases">
        <authorList>
            <person name="Kucharzyk K."/>
            <person name="Murdoch R.W."/>
            <person name="Higgins S."/>
            <person name="Loffler F."/>
        </authorList>
    </citation>
    <scope>NUCLEOTIDE SEQUENCE</scope>
</reference>
<accession>A0A645GIV6</accession>